<dbReference type="PROSITE" id="PS51192">
    <property type="entry name" value="HELICASE_ATP_BIND_1"/>
    <property type="match status" value="1"/>
</dbReference>
<evidence type="ECO:0000259" key="22">
    <source>
        <dbReference type="PROSITE" id="PS50821"/>
    </source>
</evidence>
<comment type="subcellular location">
    <subcellularLocation>
        <location evidence="3">Nucleus</location>
    </subcellularLocation>
</comment>
<dbReference type="InterPro" id="IPR014720">
    <property type="entry name" value="dsRBD_dom"/>
</dbReference>
<feature type="compositionally biased region" description="Polar residues" evidence="19">
    <location>
        <begin position="1310"/>
        <end position="1319"/>
    </location>
</feature>
<dbReference type="Pfam" id="PF03368">
    <property type="entry name" value="Dicer_dimer"/>
    <property type="match status" value="1"/>
</dbReference>
<dbReference type="EC" id="3.1.26.3" evidence="26"/>
<evidence type="ECO:0000256" key="13">
    <source>
        <dbReference type="ARBA" id="ARBA00022884"/>
    </source>
</evidence>
<dbReference type="InterPro" id="IPR014001">
    <property type="entry name" value="Helicase_ATP-bd"/>
</dbReference>
<proteinExistence type="inferred from homology"/>
<dbReference type="PANTHER" id="PTHR14950">
    <property type="entry name" value="DICER-RELATED"/>
    <property type="match status" value="1"/>
</dbReference>
<evidence type="ECO:0000259" key="24">
    <source>
        <dbReference type="PROSITE" id="PS51194"/>
    </source>
</evidence>
<evidence type="ECO:0000259" key="21">
    <source>
        <dbReference type="PROSITE" id="PS50142"/>
    </source>
</evidence>
<feature type="domain" description="Dicer dsRNA-binding fold" evidence="25">
    <location>
        <begin position="452"/>
        <end position="538"/>
    </location>
</feature>
<dbReference type="GO" id="GO:0003723">
    <property type="term" value="F:RNA binding"/>
    <property type="evidence" value="ECO:0007669"/>
    <property type="project" value="UniProtKB-UniRule"/>
</dbReference>
<keyword evidence="9 26" id="KW-0378">Hydrolase</keyword>
<evidence type="ECO:0000256" key="3">
    <source>
        <dbReference type="ARBA" id="ARBA00004123"/>
    </source>
</evidence>
<keyword evidence="15" id="KW-0464">Manganese</keyword>
<evidence type="ECO:0000256" key="7">
    <source>
        <dbReference type="ARBA" id="ARBA00022741"/>
    </source>
</evidence>
<evidence type="ECO:0000313" key="26">
    <source>
        <dbReference type="EMBL" id="MBA4669487.1"/>
    </source>
</evidence>
<dbReference type="CDD" id="cd00593">
    <property type="entry name" value="RIBOc"/>
    <property type="match status" value="2"/>
</dbReference>
<dbReference type="PANTHER" id="PTHR14950:SF70">
    <property type="entry name" value="ENDORIBONUCLEASE DICER HOMOLOG 2"/>
    <property type="match status" value="1"/>
</dbReference>
<dbReference type="FunFam" id="3.40.50.300:FF:000420">
    <property type="entry name" value="Endoribonuclease dicer-like 1"/>
    <property type="match status" value="1"/>
</dbReference>
<dbReference type="InterPro" id="IPR001650">
    <property type="entry name" value="Helicase_C-like"/>
</dbReference>
<keyword evidence="6" id="KW-0677">Repeat</keyword>
<evidence type="ECO:0000256" key="17">
    <source>
        <dbReference type="ARBA" id="ARBA00035116"/>
    </source>
</evidence>
<dbReference type="PROSITE" id="PS50821">
    <property type="entry name" value="PAZ"/>
    <property type="match status" value="1"/>
</dbReference>
<dbReference type="InterPro" id="IPR038248">
    <property type="entry name" value="Dicer_dimer_sf"/>
</dbReference>
<feature type="domain" description="RNase III" evidence="21">
    <location>
        <begin position="885"/>
        <end position="1017"/>
    </location>
</feature>
<dbReference type="Gene3D" id="1.10.1520.10">
    <property type="entry name" value="Ribonuclease III domain"/>
    <property type="match status" value="2"/>
</dbReference>
<evidence type="ECO:0000256" key="19">
    <source>
        <dbReference type="SAM" id="MobiDB-lite"/>
    </source>
</evidence>
<dbReference type="GO" id="GO:0003677">
    <property type="term" value="F:DNA binding"/>
    <property type="evidence" value="ECO:0007669"/>
    <property type="project" value="InterPro"/>
</dbReference>
<dbReference type="GO" id="GO:0030422">
    <property type="term" value="P:siRNA processing"/>
    <property type="evidence" value="ECO:0007669"/>
    <property type="project" value="TreeGrafter"/>
</dbReference>
<keyword evidence="12" id="KW-0460">Magnesium</keyword>
<dbReference type="GO" id="GO:0004386">
    <property type="term" value="F:helicase activity"/>
    <property type="evidence" value="ECO:0007669"/>
    <property type="project" value="UniProtKB-KW"/>
</dbReference>
<dbReference type="InterPro" id="IPR000999">
    <property type="entry name" value="RNase_III_dom"/>
</dbReference>
<dbReference type="FunFam" id="1.10.1520.10:FF:000004">
    <property type="entry name" value="Endoribonuclease dicer-like 1"/>
    <property type="match status" value="1"/>
</dbReference>
<evidence type="ECO:0000256" key="6">
    <source>
        <dbReference type="ARBA" id="ARBA00022737"/>
    </source>
</evidence>
<dbReference type="Pfam" id="PF00271">
    <property type="entry name" value="Helicase_C"/>
    <property type="match status" value="1"/>
</dbReference>
<evidence type="ECO:0000256" key="9">
    <source>
        <dbReference type="ARBA" id="ARBA00022801"/>
    </source>
</evidence>
<dbReference type="SUPFAM" id="SSF52540">
    <property type="entry name" value="P-loop containing nucleoside triphosphate hydrolases"/>
    <property type="match status" value="1"/>
</dbReference>
<dbReference type="Gene3D" id="3.40.50.300">
    <property type="entry name" value="P-loop containing nucleotide triphosphate hydrolases"/>
    <property type="match status" value="2"/>
</dbReference>
<dbReference type="GO" id="GO:0005737">
    <property type="term" value="C:cytoplasm"/>
    <property type="evidence" value="ECO:0007669"/>
    <property type="project" value="TreeGrafter"/>
</dbReference>
<feature type="domain" description="Helicase C-terminal" evidence="24">
    <location>
        <begin position="259"/>
        <end position="431"/>
    </location>
</feature>
<evidence type="ECO:0000256" key="11">
    <source>
        <dbReference type="ARBA" id="ARBA00022840"/>
    </source>
</evidence>
<dbReference type="Gene3D" id="3.30.160.20">
    <property type="match status" value="1"/>
</dbReference>
<sequence length="1319" mass="149557">MGVDFWNAATWNQELEKHEVLVMTPQILLDALSHTYIKLDMIEVLIFDECHKARRKHPYAGIMKDFYHRQLHTNKVPRILGMTASLINAKVKGCSYWKDIKDLENIMNSKVYTCVSEEVLAQYITFPNAKIQFYDADAPNTLQSHLIQGVSNLSKKRICALRDMAIEHTRDESLSNKLNKLSSTFRFCLEELGLWPTLKAAEILSSQQTDIFSWGTLDARGESAIKGLNADVLKKLSSYIPYGSDLSMSNVKANMDARLLTSKVLCLVESILRYRNVEDLRCIVFVERVITAMVLEAILDNLLFEVGGWRTKYIAGNQSALKSQSRNEQNKIVQEFRSGTVQILVATSILEEGLDVQSCNLVVRFDPSVNVCSFIQSRGRARRQNSDFLLMVERGNDSELARVQKYLSSGEVMRKESLDHSSIPCEPVTYDEYDEIFYRVPSTGAVVTLSTSVNLIYFYCSRLPSDGYFKPYPRCTIDEATGTCTLQLPNSCPIQSVTVAGDKKILKQLACLEACKKLHAMKALTDSLVPDIVAEECLTQEFDKEPYDDSQANYIPPELVGTGPRSSPAVYYCYFMELKPDFYSDIPVHDLVLALKTELDSDVGNMHFNMNVEWGTISVRMKYSGRLSLTCEQVLICDWFQLATLSILRDHDYNKLMETLEGLKKWEKNENGHFSRYDYLVLPCRWPSGRMSIDWNSISSVSFLKNEVQGSLANCNNRCGLSHVYTKNGYVHCSLLEKCLVYTPHNGYIYCVLGFLDGMDGNSLMRRRDDELITYKSYYKTRHGIDLHFDEQPLLSGRQVFRAQNYLRICRARREKGPSGASVELPPELCVIIMSPISVATLHSFSFVPSIMHRVESLLLSANLRRTIVDDHKQNLMIPVNKVLEAITTKRCQEESHLESLETLGDSFLKYAVGQQLFIQHQNNHEGLLSIKKDRIVSNAALCKLGCQRKIAGFIRDECFDPKSWTIPGDLPENCTLEAEFFSTLRKMYTRGTRKIKGKRVADVVEALIGAFLSACGEAAALLFMKWLGVEVEFSCRAYQRNFPVQPHMHVNVRDLESLLNYSFRDASLLVEALTHGSYMLPEIPRCYQRLEFLGDSVLDHLITVHLYYKHPGMSPGWLTDLRSASVNNDRYAQSAVRAGLHRHILHASQELYRQLHETVSKFEQSVSETAFGWECEITFPKVFADVIESLAGAIFVDSGYNKEAVFKSIMPLLGPLETPETMKLHPVRELNELCQKHHFDKKKPVKSGAKGLYSLTLEVQANGVIHKHTCTASDKETAKKIASKAVLKSLKESVSLESHKRKRDGVDSVNMSSNLTKQ</sequence>
<evidence type="ECO:0000259" key="25">
    <source>
        <dbReference type="PROSITE" id="PS51327"/>
    </source>
</evidence>
<evidence type="ECO:0000256" key="5">
    <source>
        <dbReference type="ARBA" id="ARBA00022723"/>
    </source>
</evidence>
<dbReference type="Gene3D" id="2.170.260.10">
    <property type="entry name" value="paz domain"/>
    <property type="match status" value="1"/>
</dbReference>
<keyword evidence="11" id="KW-0067">ATP-binding</keyword>
<evidence type="ECO:0000256" key="1">
    <source>
        <dbReference type="ARBA" id="ARBA00001936"/>
    </source>
</evidence>
<dbReference type="SMART" id="SM00949">
    <property type="entry name" value="PAZ"/>
    <property type="match status" value="1"/>
</dbReference>
<dbReference type="Pfam" id="PF02170">
    <property type="entry name" value="PAZ"/>
    <property type="match status" value="1"/>
</dbReference>
<evidence type="ECO:0000256" key="10">
    <source>
        <dbReference type="ARBA" id="ARBA00022806"/>
    </source>
</evidence>
<dbReference type="InterPro" id="IPR005034">
    <property type="entry name" value="Dicer_dimerisation"/>
</dbReference>
<protein>
    <submittedName>
        <fullName evidence="26">Ribonuclease III</fullName>
        <ecNumber evidence="26">3.1.26.3</ecNumber>
    </submittedName>
</protein>
<keyword evidence="5" id="KW-0479">Metal-binding</keyword>
<comment type="similarity">
    <text evidence="17 18">Belongs to the helicase family. Dicer subfamily.</text>
</comment>
<dbReference type="Pfam" id="PF04851">
    <property type="entry name" value="ResIII"/>
    <property type="match status" value="1"/>
</dbReference>
<name>A0A7C9ENC7_OPUST</name>
<dbReference type="PROSITE" id="PS50142">
    <property type="entry name" value="RNASE_3_2"/>
    <property type="match status" value="2"/>
</dbReference>
<keyword evidence="16" id="KW-0539">Nucleus</keyword>
<dbReference type="SMART" id="SM00535">
    <property type="entry name" value="RIBOc"/>
    <property type="match status" value="2"/>
</dbReference>
<keyword evidence="10" id="KW-0347">Helicase</keyword>
<evidence type="ECO:0000256" key="4">
    <source>
        <dbReference type="ARBA" id="ARBA00022722"/>
    </source>
</evidence>
<evidence type="ECO:0000256" key="16">
    <source>
        <dbReference type="ARBA" id="ARBA00023242"/>
    </source>
</evidence>
<evidence type="ECO:0000256" key="2">
    <source>
        <dbReference type="ARBA" id="ARBA00001946"/>
    </source>
</evidence>
<keyword evidence="7" id="KW-0547">Nucleotide-binding</keyword>
<accession>A0A7C9ENC7</accession>
<dbReference type="Pfam" id="PF00636">
    <property type="entry name" value="Ribonuclease_3"/>
    <property type="match status" value="2"/>
</dbReference>
<feature type="domain" description="PAZ" evidence="22">
    <location>
        <begin position="726"/>
        <end position="834"/>
    </location>
</feature>
<evidence type="ECO:0000259" key="20">
    <source>
        <dbReference type="PROSITE" id="PS50137"/>
    </source>
</evidence>
<dbReference type="EMBL" id="GISG01243636">
    <property type="protein sequence ID" value="MBA4669487.1"/>
    <property type="molecule type" value="Transcribed_RNA"/>
</dbReference>
<feature type="region of interest" description="Disordered" evidence="19">
    <location>
        <begin position="1295"/>
        <end position="1319"/>
    </location>
</feature>
<dbReference type="GO" id="GO:0046872">
    <property type="term" value="F:metal ion binding"/>
    <property type="evidence" value="ECO:0007669"/>
    <property type="project" value="UniProtKB-KW"/>
</dbReference>
<keyword evidence="13 18" id="KW-0694">RNA-binding</keyword>
<dbReference type="Gene3D" id="3.30.160.380">
    <property type="entry name" value="Dicer dimerisation domain"/>
    <property type="match status" value="1"/>
</dbReference>
<evidence type="ECO:0000256" key="12">
    <source>
        <dbReference type="ARBA" id="ARBA00022842"/>
    </source>
</evidence>
<feature type="domain" description="RNase III" evidence="21">
    <location>
        <begin position="1053"/>
        <end position="1200"/>
    </location>
</feature>
<keyword evidence="8" id="KW-0255">Endonuclease</keyword>
<keyword evidence="14" id="KW-0943">RNA-mediated gene silencing</keyword>
<dbReference type="PROSITE" id="PS00517">
    <property type="entry name" value="RNASE_3_1"/>
    <property type="match status" value="1"/>
</dbReference>
<reference evidence="26" key="1">
    <citation type="journal article" date="2013" name="J. Plant Res.">
        <title>Effect of fungi and light on seed germination of three Opuntia species from semiarid lands of central Mexico.</title>
        <authorList>
            <person name="Delgado-Sanchez P."/>
            <person name="Jimenez-Bremont J.F."/>
            <person name="Guerrero-Gonzalez Mde L."/>
            <person name="Flores J."/>
        </authorList>
    </citation>
    <scope>NUCLEOTIDE SEQUENCE</scope>
    <source>
        <tissue evidence="26">Cladode</tissue>
    </source>
</reference>
<dbReference type="SUPFAM" id="SSF54768">
    <property type="entry name" value="dsRNA-binding domain-like"/>
    <property type="match status" value="1"/>
</dbReference>
<dbReference type="GO" id="GO:0005524">
    <property type="term" value="F:ATP binding"/>
    <property type="evidence" value="ECO:0007669"/>
    <property type="project" value="UniProtKB-KW"/>
</dbReference>
<dbReference type="SMART" id="SM00490">
    <property type="entry name" value="HELICc"/>
    <property type="match status" value="1"/>
</dbReference>
<dbReference type="GO" id="GO:0004525">
    <property type="term" value="F:ribonuclease III activity"/>
    <property type="evidence" value="ECO:0007669"/>
    <property type="project" value="UniProtKB-EC"/>
</dbReference>
<evidence type="ECO:0000256" key="14">
    <source>
        <dbReference type="ARBA" id="ARBA00023158"/>
    </source>
</evidence>
<dbReference type="InterPro" id="IPR036085">
    <property type="entry name" value="PAZ_dom_sf"/>
</dbReference>
<keyword evidence="4" id="KW-0540">Nuclease</keyword>
<dbReference type="InterPro" id="IPR003100">
    <property type="entry name" value="PAZ_dom"/>
</dbReference>
<dbReference type="PROSITE" id="PS51194">
    <property type="entry name" value="HELICASE_CTER"/>
    <property type="match status" value="1"/>
</dbReference>
<dbReference type="PROSITE" id="PS50137">
    <property type="entry name" value="DS_RBD"/>
    <property type="match status" value="1"/>
</dbReference>
<organism evidence="26">
    <name type="scientific">Opuntia streptacantha</name>
    <name type="common">Prickly pear cactus</name>
    <name type="synonym">Opuntia cardona</name>
    <dbReference type="NCBI Taxonomy" id="393608"/>
    <lineage>
        <taxon>Eukaryota</taxon>
        <taxon>Viridiplantae</taxon>
        <taxon>Streptophyta</taxon>
        <taxon>Embryophyta</taxon>
        <taxon>Tracheophyta</taxon>
        <taxon>Spermatophyta</taxon>
        <taxon>Magnoliopsida</taxon>
        <taxon>eudicotyledons</taxon>
        <taxon>Gunneridae</taxon>
        <taxon>Pentapetalae</taxon>
        <taxon>Caryophyllales</taxon>
        <taxon>Cactineae</taxon>
        <taxon>Cactaceae</taxon>
        <taxon>Opuntioideae</taxon>
        <taxon>Opuntia</taxon>
    </lineage>
</organism>
<dbReference type="SUPFAM" id="SSF101690">
    <property type="entry name" value="PAZ domain"/>
    <property type="match status" value="1"/>
</dbReference>
<dbReference type="InterPro" id="IPR006935">
    <property type="entry name" value="Helicase/UvrB_N"/>
</dbReference>
<evidence type="ECO:0000256" key="15">
    <source>
        <dbReference type="ARBA" id="ARBA00023211"/>
    </source>
</evidence>
<comment type="cofactor">
    <cofactor evidence="2">
        <name>Mg(2+)</name>
        <dbReference type="ChEBI" id="CHEBI:18420"/>
    </cofactor>
</comment>
<comment type="cofactor">
    <cofactor evidence="1">
        <name>Mn(2+)</name>
        <dbReference type="ChEBI" id="CHEBI:29035"/>
    </cofactor>
</comment>
<feature type="domain" description="DRBM" evidence="20">
    <location>
        <begin position="1226"/>
        <end position="1293"/>
    </location>
</feature>
<evidence type="ECO:0000256" key="8">
    <source>
        <dbReference type="ARBA" id="ARBA00022759"/>
    </source>
</evidence>
<feature type="domain" description="Helicase ATP-binding" evidence="23">
    <location>
        <begin position="1"/>
        <end position="104"/>
    </location>
</feature>
<dbReference type="SUPFAM" id="SSF69065">
    <property type="entry name" value="RNase III domain-like"/>
    <property type="match status" value="2"/>
</dbReference>
<dbReference type="FunFam" id="3.30.160.380:FF:000001">
    <property type="entry name" value="Endoribonuclease dicer-like 1"/>
    <property type="match status" value="1"/>
</dbReference>
<dbReference type="GO" id="GO:0005634">
    <property type="term" value="C:nucleus"/>
    <property type="evidence" value="ECO:0007669"/>
    <property type="project" value="UniProtKB-SubCell"/>
</dbReference>
<dbReference type="PROSITE" id="PS51327">
    <property type="entry name" value="DICER_DSRBF"/>
    <property type="match status" value="1"/>
</dbReference>
<reference evidence="26" key="2">
    <citation type="submission" date="2020-07" db="EMBL/GenBank/DDBJ databases">
        <authorList>
            <person name="Vera ALvarez R."/>
            <person name="Arias-Moreno D.M."/>
            <person name="Jimenez-Jacinto V."/>
            <person name="Jimenez-Bremont J.F."/>
            <person name="Swaminathan K."/>
            <person name="Moose S.P."/>
            <person name="Guerrero-Gonzalez M.L."/>
            <person name="Marino-Ramirez L."/>
            <person name="Landsman D."/>
            <person name="Rodriguez-Kessler M."/>
            <person name="Delgado-Sanchez P."/>
        </authorList>
    </citation>
    <scope>NUCLEOTIDE SEQUENCE</scope>
    <source>
        <tissue evidence="26">Cladode</tissue>
    </source>
</reference>
<dbReference type="InterPro" id="IPR036389">
    <property type="entry name" value="RNase_III_sf"/>
</dbReference>
<evidence type="ECO:0000256" key="18">
    <source>
        <dbReference type="PROSITE-ProRule" id="PRU00657"/>
    </source>
</evidence>
<dbReference type="InterPro" id="IPR027417">
    <property type="entry name" value="P-loop_NTPase"/>
</dbReference>
<evidence type="ECO:0000259" key="23">
    <source>
        <dbReference type="PROSITE" id="PS51192"/>
    </source>
</evidence>